<evidence type="ECO:0000256" key="8">
    <source>
        <dbReference type="SAM" id="Phobius"/>
    </source>
</evidence>
<feature type="region of interest" description="Disordered" evidence="7">
    <location>
        <begin position="268"/>
        <end position="304"/>
    </location>
</feature>
<feature type="signal peptide" evidence="9">
    <location>
        <begin position="1"/>
        <end position="20"/>
    </location>
</feature>
<protein>
    <submittedName>
        <fullName evidence="11">Si:ch211-14i3.2</fullName>
    </submittedName>
</protein>
<evidence type="ECO:0000256" key="3">
    <source>
        <dbReference type="ARBA" id="ARBA00022692"/>
    </source>
</evidence>
<keyword evidence="2" id="KW-0597">Phosphoprotein</keyword>
<feature type="transmembrane region" description="Helical" evidence="8">
    <location>
        <begin position="415"/>
        <end position="436"/>
    </location>
</feature>
<evidence type="ECO:0000256" key="9">
    <source>
        <dbReference type="SAM" id="SignalP"/>
    </source>
</evidence>
<dbReference type="PANTHER" id="PTHR47400:SF1">
    <property type="entry name" value="PROLINE-RICH TRANSMEMBRANE PROTEIN 3"/>
    <property type="match status" value="1"/>
</dbReference>
<evidence type="ECO:0000256" key="2">
    <source>
        <dbReference type="ARBA" id="ARBA00022553"/>
    </source>
</evidence>
<dbReference type="GeneTree" id="ENSGT00730000111360"/>
<evidence type="ECO:0000256" key="4">
    <source>
        <dbReference type="ARBA" id="ARBA00022729"/>
    </source>
</evidence>
<keyword evidence="12" id="KW-1185">Reference proteome</keyword>
<evidence type="ECO:0000256" key="5">
    <source>
        <dbReference type="ARBA" id="ARBA00022989"/>
    </source>
</evidence>
<sequence>MVWLLTLILGLPLLQHPVTSLGSNLTQPISHNHLSIQAIGDFPKTLPASHNTSWTEERNDNRFTKGLLLPLLPNLSTDEGSGGSGLQQSLGVILPSTGLLEMDMLIPDRAEKQDFDMQELGAHPAPPTPLKLTQHIDEDDQDINLANNNSASDQATSTMAVQLTTHIHTHMHNNERLNKDQPLLTTIKPIIETNSTGKSLVNMYLVTFNIDIEVNNKEDMEASQDREYVASTQNLRSTTKPEILGNNGTLVTQSGSIQGFLDLTVGEERYGTNHPPAATPPLQTGKERREETTSDLPVGSSSTTLSVSQTTNKAIDYSKNKGNHEYWLFLIIQLVDNFNTLLVERKQLTKMFSTSIIDDEKPKWFGNLFGLLTEHNLSDVIGTCILGPCVVSTGGNVTQLQWEDLKRTLTFAWELHVYGSAVLFLLVIITATLGVIGGANMLHPFCEAFTLANILLLLAGLLRFVQLIVDPYGSRNILPRPTLTALYNLPVPLLLWAQATLALLALREETSHQRLLVTGVLATLHCTSLTLADLLSKTLSPALPLMLQTLTICWGLPLCLGIFFQSLKQLYSSHRTPLPRWSAPKCLENSVRRVLLLCALLGVLSCALQIYSFLWLYGLLGDWRRFGWGWWLGQLSARLLELAWSFSLLLLGSRVFWRPKGSKQTAKKAGKRKPLSQWNGLLDRLPMCPWRRPDRNWAELLPNNLKDHKQSRANVSHSVIRNQATPVTSIMTVHDNVASIGGGILYSSSYDHHAYPLWTSGVEWQEHECFLSLFEFDLHPPSPVNLHHSIDKALHHANLLGVGTLFTPSVTSWTQNEGSGGLFSDNVVSPSSPTNKVYSWALENDLSPNSTQHLGTAIQQTQVSVSESPASLTPETVRKVWERHMAIPRVTLDDDCTSIASEDDVTSF</sequence>
<evidence type="ECO:0000256" key="7">
    <source>
        <dbReference type="SAM" id="MobiDB-lite"/>
    </source>
</evidence>
<name>A0A9J7ZPU8_CYPCA</name>
<dbReference type="Ensembl" id="ENSCCRT00000201009.1">
    <property type="protein sequence ID" value="ENSCCRP00000131205.1"/>
    <property type="gene ID" value="ENSCCRG00000060106.1"/>
</dbReference>
<keyword evidence="4 9" id="KW-0732">Signal</keyword>
<dbReference type="Pfam" id="PF25987">
    <property type="entry name" value="PRRT3"/>
    <property type="match status" value="1"/>
</dbReference>
<feature type="domain" description="Proline-rich transmembrane protein 3/4" evidence="10">
    <location>
        <begin position="395"/>
        <end position="664"/>
    </location>
</feature>
<accession>A0A9J7ZPU8</accession>
<feature type="transmembrane region" description="Helical" evidence="8">
    <location>
        <begin position="594"/>
        <end position="617"/>
    </location>
</feature>
<keyword evidence="3 8" id="KW-0812">Transmembrane</keyword>
<evidence type="ECO:0000256" key="6">
    <source>
        <dbReference type="ARBA" id="ARBA00023136"/>
    </source>
</evidence>
<feature type="transmembrane region" description="Helical" evidence="8">
    <location>
        <begin position="542"/>
        <end position="564"/>
    </location>
</feature>
<organism evidence="11 12">
    <name type="scientific">Cyprinus carpio carpio</name>
    <dbReference type="NCBI Taxonomy" id="630221"/>
    <lineage>
        <taxon>Eukaryota</taxon>
        <taxon>Metazoa</taxon>
        <taxon>Chordata</taxon>
        <taxon>Craniata</taxon>
        <taxon>Vertebrata</taxon>
        <taxon>Euteleostomi</taxon>
        <taxon>Actinopterygii</taxon>
        <taxon>Neopterygii</taxon>
        <taxon>Teleostei</taxon>
        <taxon>Ostariophysi</taxon>
        <taxon>Cypriniformes</taxon>
        <taxon>Cyprinidae</taxon>
        <taxon>Cyprininae</taxon>
        <taxon>Cyprinus</taxon>
    </lineage>
</organism>
<comment type="subcellular location">
    <subcellularLocation>
        <location evidence="1">Membrane</location>
        <topology evidence="1">Multi-pass membrane protein</topology>
    </subcellularLocation>
</comment>
<evidence type="ECO:0000259" key="10">
    <source>
        <dbReference type="Pfam" id="PF25987"/>
    </source>
</evidence>
<dbReference type="InterPro" id="IPR059081">
    <property type="entry name" value="PRRT3-4"/>
</dbReference>
<dbReference type="AlphaFoldDB" id="A0A9J7ZPU8"/>
<feature type="transmembrane region" description="Helical" evidence="8">
    <location>
        <begin position="448"/>
        <end position="469"/>
    </location>
</feature>
<feature type="transmembrane region" description="Helical" evidence="8">
    <location>
        <begin position="515"/>
        <end position="536"/>
    </location>
</feature>
<keyword evidence="5 8" id="KW-1133">Transmembrane helix</keyword>
<feature type="transmembrane region" description="Helical" evidence="8">
    <location>
        <begin position="489"/>
        <end position="506"/>
    </location>
</feature>
<evidence type="ECO:0000313" key="11">
    <source>
        <dbReference type="Ensembl" id="ENSCCRP00000131205.1"/>
    </source>
</evidence>
<keyword evidence="6 8" id="KW-0472">Membrane</keyword>
<reference evidence="11" key="2">
    <citation type="submission" date="2025-09" db="UniProtKB">
        <authorList>
            <consortium name="Ensembl"/>
        </authorList>
    </citation>
    <scope>IDENTIFICATION</scope>
</reference>
<dbReference type="Proteomes" id="UP001108240">
    <property type="component" value="Unplaced"/>
</dbReference>
<reference evidence="11" key="1">
    <citation type="submission" date="2025-08" db="UniProtKB">
        <authorList>
            <consortium name="Ensembl"/>
        </authorList>
    </citation>
    <scope>IDENTIFICATION</scope>
</reference>
<evidence type="ECO:0000313" key="12">
    <source>
        <dbReference type="Proteomes" id="UP001108240"/>
    </source>
</evidence>
<dbReference type="PANTHER" id="PTHR47400">
    <property type="entry name" value="PROLINE-RICH TRANSMEMBRANE PROTEIN 3"/>
    <property type="match status" value="1"/>
</dbReference>
<dbReference type="InterPro" id="IPR043242">
    <property type="entry name" value="PRRT3"/>
</dbReference>
<evidence type="ECO:0000256" key="1">
    <source>
        <dbReference type="ARBA" id="ARBA00004141"/>
    </source>
</evidence>
<feature type="chain" id="PRO_5039948818" evidence="9">
    <location>
        <begin position="21"/>
        <end position="908"/>
    </location>
</feature>
<proteinExistence type="predicted"/>